<proteinExistence type="predicted"/>
<evidence type="ECO:0000313" key="6">
    <source>
        <dbReference type="Proteomes" id="UP000324907"/>
    </source>
</evidence>
<name>A0A5A8CHM3_CAFRO</name>
<evidence type="ECO:0000313" key="3">
    <source>
        <dbReference type="EMBL" id="KAA0163450.1"/>
    </source>
</evidence>
<reference evidence="5 6" key="1">
    <citation type="submission" date="2019-07" db="EMBL/GenBank/DDBJ databases">
        <title>Genomes of Cafeteria roenbergensis.</title>
        <authorList>
            <person name="Fischer M.G."/>
            <person name="Hackl T."/>
            <person name="Roman M."/>
        </authorList>
    </citation>
    <scope>NUCLEOTIDE SEQUENCE [LARGE SCALE GENOMIC DNA]</scope>
    <source>
        <strain evidence="3 7">Cflag</strain>
        <strain evidence="4 5">E4-10P</strain>
        <strain evidence="2 6">RCC970-E3</strain>
    </source>
</reference>
<evidence type="ECO:0000313" key="7">
    <source>
        <dbReference type="Proteomes" id="UP000325113"/>
    </source>
</evidence>
<evidence type="ECO:0000313" key="4">
    <source>
        <dbReference type="EMBL" id="KAA0172714.1"/>
    </source>
</evidence>
<gene>
    <name evidence="4" type="ORF">FNF27_05814</name>
    <name evidence="2" type="ORF">FNF28_07068</name>
    <name evidence="3" type="ORF">FNF31_02844</name>
</gene>
<evidence type="ECO:0000256" key="1">
    <source>
        <dbReference type="SAM" id="MobiDB-lite"/>
    </source>
</evidence>
<dbReference type="Proteomes" id="UP000324907">
    <property type="component" value="Unassembled WGS sequence"/>
</dbReference>
<comment type="caution">
    <text evidence="2">The sequence shown here is derived from an EMBL/GenBank/DDBJ whole genome shotgun (WGS) entry which is preliminary data.</text>
</comment>
<accession>A0A5A8CHM3</accession>
<dbReference type="Proteomes" id="UP000322899">
    <property type="component" value="Unassembled WGS sequence"/>
</dbReference>
<dbReference type="EMBL" id="VLTM01000022">
    <property type="protein sequence ID" value="KAA0163450.1"/>
    <property type="molecule type" value="Genomic_DNA"/>
</dbReference>
<feature type="region of interest" description="Disordered" evidence="1">
    <location>
        <begin position="92"/>
        <end position="190"/>
    </location>
</feature>
<dbReference type="AlphaFoldDB" id="A0A5A8CHM3"/>
<sequence length="190" mass="19922">MAARLQKNMWRARMIANEVTMVRNLSPRLLHRGNYGFTSEEVLDALAEAVSGTATSRQQSVARSAQLEAHAERQLEMEGQALADPAMYPLSGRHGSVSDTPIVPGLGGASSAPGSLATEATGGASTPSSPDAAPVGVSPGANAPVEALSPDLQRFHWSNMGEDLDPETGFVRTPSDMARVRAAGGSDERR</sequence>
<evidence type="ECO:0000313" key="2">
    <source>
        <dbReference type="EMBL" id="KAA0152139.1"/>
    </source>
</evidence>
<organism evidence="2 6">
    <name type="scientific">Cafeteria roenbergensis</name>
    <name type="common">Marine flagellate</name>
    <dbReference type="NCBI Taxonomy" id="33653"/>
    <lineage>
        <taxon>Eukaryota</taxon>
        <taxon>Sar</taxon>
        <taxon>Stramenopiles</taxon>
        <taxon>Bigyra</taxon>
        <taxon>Opalozoa</taxon>
        <taxon>Bicosoecida</taxon>
        <taxon>Cafeteriaceae</taxon>
        <taxon>Cafeteria</taxon>
    </lineage>
</organism>
<dbReference type="EMBL" id="VLTO01000044">
    <property type="protein sequence ID" value="KAA0172714.1"/>
    <property type="molecule type" value="Genomic_DNA"/>
</dbReference>
<protein>
    <submittedName>
        <fullName evidence="2">Uncharacterized protein</fullName>
    </submittedName>
</protein>
<dbReference type="EMBL" id="VLTL01000211">
    <property type="protein sequence ID" value="KAA0152139.1"/>
    <property type="molecule type" value="Genomic_DNA"/>
</dbReference>
<evidence type="ECO:0000313" key="5">
    <source>
        <dbReference type="Proteomes" id="UP000322899"/>
    </source>
</evidence>
<dbReference type="Proteomes" id="UP000325113">
    <property type="component" value="Unassembled WGS sequence"/>
</dbReference>